<dbReference type="Proteomes" id="UP001575622">
    <property type="component" value="Unassembled WGS sequence"/>
</dbReference>
<evidence type="ECO:0000313" key="2">
    <source>
        <dbReference type="Proteomes" id="UP001575622"/>
    </source>
</evidence>
<reference evidence="1 2" key="1">
    <citation type="submission" date="2024-09" db="EMBL/GenBank/DDBJ databases">
        <authorList>
            <person name="Makale K.P.P."/>
            <person name="Makhzoum A."/>
            <person name="Rantong G."/>
            <person name="Rahube T.O."/>
        </authorList>
    </citation>
    <scope>NUCLEOTIDE SEQUENCE [LARGE SCALE GENOMIC DNA]</scope>
    <source>
        <strain evidence="1 2">KM_D13</strain>
    </source>
</reference>
<proteinExistence type="predicted"/>
<name>A0ABV4UZA3_9BACL</name>
<protein>
    <submittedName>
        <fullName evidence="1">Uncharacterized protein</fullName>
    </submittedName>
</protein>
<gene>
    <name evidence="1" type="ORF">ACEU3E_06420</name>
</gene>
<evidence type="ECO:0000313" key="1">
    <source>
        <dbReference type="EMBL" id="MFB0841795.1"/>
    </source>
</evidence>
<keyword evidence="2" id="KW-1185">Reference proteome</keyword>
<organism evidence="1 2">
    <name type="scientific">Paenibacillus oleatilyticus</name>
    <dbReference type="NCBI Taxonomy" id="2594886"/>
    <lineage>
        <taxon>Bacteria</taxon>
        <taxon>Bacillati</taxon>
        <taxon>Bacillota</taxon>
        <taxon>Bacilli</taxon>
        <taxon>Bacillales</taxon>
        <taxon>Paenibacillaceae</taxon>
        <taxon>Paenibacillus</taxon>
    </lineage>
</organism>
<accession>A0ABV4UZA3</accession>
<comment type="caution">
    <text evidence="1">The sequence shown here is derived from an EMBL/GenBank/DDBJ whole genome shotgun (WGS) entry which is preliminary data.</text>
</comment>
<dbReference type="RefSeq" id="WP_373949436.1">
    <property type="nucleotide sequence ID" value="NZ_JBHDLN010000003.1"/>
</dbReference>
<dbReference type="EMBL" id="JBHDLN010000003">
    <property type="protein sequence ID" value="MFB0841795.1"/>
    <property type="molecule type" value="Genomic_DNA"/>
</dbReference>
<sequence>MTGISLKLFTTWAELQAVKDGASTMMIAYTADKKPKEAVYEISVALDGCEVTDKEVRISVTTLKNAANELGGLIGTAFGAELDKVFKRFG</sequence>